<evidence type="ECO:0000256" key="1">
    <source>
        <dbReference type="SAM" id="MobiDB-lite"/>
    </source>
</evidence>
<dbReference type="InterPro" id="IPR044925">
    <property type="entry name" value="His-Me_finger_sf"/>
</dbReference>
<reference evidence="3" key="1">
    <citation type="journal article" date="2021" name="IMA Fungus">
        <title>Genomic characterization of three marine fungi, including Emericellopsis atlantica sp. nov. with signatures of a generalist lifestyle and marine biomass degradation.</title>
        <authorList>
            <person name="Hagestad O.C."/>
            <person name="Hou L."/>
            <person name="Andersen J.H."/>
            <person name="Hansen E.H."/>
            <person name="Altermark B."/>
            <person name="Li C."/>
            <person name="Kuhnert E."/>
            <person name="Cox R.J."/>
            <person name="Crous P.W."/>
            <person name="Spatafora J.W."/>
            <person name="Lail K."/>
            <person name="Amirebrahimi M."/>
            <person name="Lipzen A."/>
            <person name="Pangilinan J."/>
            <person name="Andreopoulos W."/>
            <person name="Hayes R.D."/>
            <person name="Ng V."/>
            <person name="Grigoriev I.V."/>
            <person name="Jackson S.A."/>
            <person name="Sutton T.D.S."/>
            <person name="Dobson A.D.W."/>
            <person name="Rama T."/>
        </authorList>
    </citation>
    <scope>NUCLEOTIDE SEQUENCE</scope>
    <source>
        <strain evidence="3">TS7</strain>
    </source>
</reference>
<proteinExistence type="predicted"/>
<organism evidence="3 4">
    <name type="scientific">Emericellopsis atlantica</name>
    <dbReference type="NCBI Taxonomy" id="2614577"/>
    <lineage>
        <taxon>Eukaryota</taxon>
        <taxon>Fungi</taxon>
        <taxon>Dikarya</taxon>
        <taxon>Ascomycota</taxon>
        <taxon>Pezizomycotina</taxon>
        <taxon>Sordariomycetes</taxon>
        <taxon>Hypocreomycetidae</taxon>
        <taxon>Hypocreales</taxon>
        <taxon>Bionectriaceae</taxon>
        <taxon>Emericellopsis</taxon>
    </lineage>
</organism>
<name>A0A9P7ZBY7_9HYPO</name>
<sequence length="214" mass="23492">MPERIDYAAELGQLLCRNLITRHLHGGRTQVDPVISYWLFTGSRNSDGYGQITAKKNSDRGFPNRRPTAFLLHIVSFVADRGHGVPNDQQVSHLCDRRNCFNPNHLLAESVQANNSRKGCPGPLFCPDHGHKIASLCKHAPTKCIRPPNPDVICCLSIKHSHPDFGRATESLAPSTPDRPTPRHVSEQVGAAPTGLAAAIEQATEIPDSEEEGW</sequence>
<dbReference type="Pfam" id="PF05551">
    <property type="entry name" value="zf-His_Me_endon"/>
    <property type="match status" value="1"/>
</dbReference>
<comment type="caution">
    <text evidence="3">The sequence shown here is derived from an EMBL/GenBank/DDBJ whole genome shotgun (WGS) entry which is preliminary data.</text>
</comment>
<keyword evidence="3" id="KW-0540">Nuclease</keyword>
<evidence type="ECO:0000259" key="2">
    <source>
        <dbReference type="Pfam" id="PF05551"/>
    </source>
</evidence>
<dbReference type="InterPro" id="IPR044930">
    <property type="entry name" value="Homing_endonuclease_His-Me"/>
</dbReference>
<dbReference type="EMBL" id="MU251324">
    <property type="protein sequence ID" value="KAG9249368.1"/>
    <property type="molecule type" value="Genomic_DNA"/>
</dbReference>
<dbReference type="InterPro" id="IPR008704">
    <property type="entry name" value="Endonuclease_Zinc-binding_loop"/>
</dbReference>
<feature type="domain" description="Zinc-binding loop region of homing endonuclease" evidence="2">
    <location>
        <begin position="44"/>
        <end position="147"/>
    </location>
</feature>
<keyword evidence="3" id="KW-0378">Hydrolase</keyword>
<accession>A0A9P7ZBY7</accession>
<dbReference type="SUPFAM" id="SSF54060">
    <property type="entry name" value="His-Me finger endonucleases"/>
    <property type="match status" value="1"/>
</dbReference>
<protein>
    <submittedName>
        <fullName evidence="3">Zinc-binding loop region of homing endonuclease-domain-containing protein</fullName>
    </submittedName>
</protein>
<feature type="region of interest" description="Disordered" evidence="1">
    <location>
        <begin position="166"/>
        <end position="194"/>
    </location>
</feature>
<dbReference type="Proteomes" id="UP000887229">
    <property type="component" value="Unassembled WGS sequence"/>
</dbReference>
<dbReference type="AlphaFoldDB" id="A0A9P7ZBY7"/>
<keyword evidence="4" id="KW-1185">Reference proteome</keyword>
<evidence type="ECO:0000313" key="3">
    <source>
        <dbReference type="EMBL" id="KAG9249368.1"/>
    </source>
</evidence>
<keyword evidence="3" id="KW-0255">Endonuclease</keyword>
<dbReference type="Gene3D" id="3.90.75.10">
    <property type="entry name" value="Homing Intron 3 (I-ppo) Encoded Endonuclease, Chain A"/>
    <property type="match status" value="1"/>
</dbReference>
<gene>
    <name evidence="3" type="ORF">F5Z01DRAFT_678715</name>
</gene>
<dbReference type="GO" id="GO:0004519">
    <property type="term" value="F:endonuclease activity"/>
    <property type="evidence" value="ECO:0007669"/>
    <property type="project" value="UniProtKB-KW"/>
</dbReference>
<evidence type="ECO:0000313" key="4">
    <source>
        <dbReference type="Proteomes" id="UP000887229"/>
    </source>
</evidence>